<dbReference type="AlphaFoldDB" id="J1H260"/>
<dbReference type="EMBL" id="AKFT01000178">
    <property type="protein sequence ID" value="EJF39318.1"/>
    <property type="molecule type" value="Genomic_DNA"/>
</dbReference>
<keyword evidence="3" id="KW-1185">Reference proteome</keyword>
<name>J1H260_9ACTO</name>
<accession>J1H260</accession>
<organism evidence="2 3">
    <name type="scientific">Actinomyces massiliensis F0489</name>
    <dbReference type="NCBI Taxonomy" id="1125718"/>
    <lineage>
        <taxon>Bacteria</taxon>
        <taxon>Bacillati</taxon>
        <taxon>Actinomycetota</taxon>
        <taxon>Actinomycetes</taxon>
        <taxon>Actinomycetales</taxon>
        <taxon>Actinomycetaceae</taxon>
        <taxon>Actinomyces</taxon>
    </lineage>
</organism>
<proteinExistence type="predicted"/>
<evidence type="ECO:0000256" key="1">
    <source>
        <dbReference type="SAM" id="MobiDB-lite"/>
    </source>
</evidence>
<reference evidence="2 3" key="1">
    <citation type="submission" date="2012-05" db="EMBL/GenBank/DDBJ databases">
        <authorList>
            <person name="Harkins D.M."/>
            <person name="Madupu R."/>
            <person name="Durkin A.S."/>
            <person name="Torralba M."/>
            <person name="Methe B."/>
            <person name="Sutton G.G."/>
            <person name="Nelson K.E."/>
        </authorList>
    </citation>
    <scope>NUCLEOTIDE SEQUENCE [LARGE SCALE GENOMIC DNA]</scope>
    <source>
        <strain evidence="2 3">F0489</strain>
    </source>
</reference>
<gene>
    <name evidence="2" type="ORF">HMPREF1318_2688</name>
</gene>
<evidence type="ECO:0000313" key="3">
    <source>
        <dbReference type="Proteomes" id="UP000002941"/>
    </source>
</evidence>
<comment type="caution">
    <text evidence="2">The sequence shown here is derived from an EMBL/GenBank/DDBJ whole genome shotgun (WGS) entry which is preliminary data.</text>
</comment>
<evidence type="ECO:0000313" key="2">
    <source>
        <dbReference type="EMBL" id="EJF39318.1"/>
    </source>
</evidence>
<dbReference type="Proteomes" id="UP000002941">
    <property type="component" value="Unassembled WGS sequence"/>
</dbReference>
<sequence length="44" mass="4972">MAPEGRVGRPERADVERADADVERVVAGELRLPRDGRREEGWGR</sequence>
<protein>
    <submittedName>
        <fullName evidence="2">Uncharacterized protein</fullName>
    </submittedName>
</protein>
<feature type="region of interest" description="Disordered" evidence="1">
    <location>
        <begin position="1"/>
        <end position="20"/>
    </location>
</feature>